<dbReference type="PROSITE" id="PS51257">
    <property type="entry name" value="PROKAR_LIPOPROTEIN"/>
    <property type="match status" value="1"/>
</dbReference>
<evidence type="ECO:0000313" key="5">
    <source>
        <dbReference type="EMBL" id="MBZ2195446.1"/>
    </source>
</evidence>
<dbReference type="SUPFAM" id="SSF53822">
    <property type="entry name" value="Periplasmic binding protein-like I"/>
    <property type="match status" value="1"/>
</dbReference>
<name>A0ABS7S851_9MICO</name>
<protein>
    <submittedName>
        <fullName evidence="5">ABC transporter substrate-binding protein</fullName>
    </submittedName>
</protein>
<comment type="caution">
    <text evidence="5">The sequence shown here is derived from an EMBL/GenBank/DDBJ whole genome shotgun (WGS) entry which is preliminary data.</text>
</comment>
<keyword evidence="6" id="KW-1185">Reference proteome</keyword>
<proteinExistence type="inferred from homology"/>
<dbReference type="InterPro" id="IPR028082">
    <property type="entry name" value="Peripla_BP_I"/>
</dbReference>
<feature type="signal peptide" evidence="3">
    <location>
        <begin position="1"/>
        <end position="30"/>
    </location>
</feature>
<evidence type="ECO:0000256" key="1">
    <source>
        <dbReference type="ARBA" id="ARBA00010062"/>
    </source>
</evidence>
<keyword evidence="2 3" id="KW-0732">Signal</keyword>
<evidence type="ECO:0000313" key="6">
    <source>
        <dbReference type="Proteomes" id="UP000826651"/>
    </source>
</evidence>
<reference evidence="5 6" key="1">
    <citation type="submission" date="2021-04" db="EMBL/GenBank/DDBJ databases">
        <title>Ruania sp. nov., isolated from sandy soil of mangrove forest.</title>
        <authorList>
            <person name="Ge X."/>
            <person name="Huang R."/>
            <person name="Liu W."/>
        </authorList>
    </citation>
    <scope>NUCLEOTIDE SEQUENCE [LARGE SCALE GENOMIC DNA]</scope>
    <source>
        <strain evidence="5 6">N2-46</strain>
    </source>
</reference>
<dbReference type="CDD" id="cd06333">
    <property type="entry name" value="PBP1_ABC_RPA1789-like"/>
    <property type="match status" value="1"/>
</dbReference>
<organism evidence="5 6">
    <name type="scientific">Occultella gossypii</name>
    <dbReference type="NCBI Taxonomy" id="2800820"/>
    <lineage>
        <taxon>Bacteria</taxon>
        <taxon>Bacillati</taxon>
        <taxon>Actinomycetota</taxon>
        <taxon>Actinomycetes</taxon>
        <taxon>Micrococcales</taxon>
        <taxon>Ruaniaceae</taxon>
        <taxon>Occultella</taxon>
    </lineage>
</organism>
<feature type="chain" id="PRO_5046625098" evidence="3">
    <location>
        <begin position="31"/>
        <end position="409"/>
    </location>
</feature>
<sequence length="409" mass="42259">MKMSTRTPSRRRVVTMLGAAALMLGTVACGGDTPGNTDGGDDPYRIGVLVGLTGSYAALGVPEQQAIELYFEQINDGGGIDGRPVELVVLDSGSDESNAVNQFRKLAIEENVHAILGPSSSGESIALRPFSGDLQVPTIALASSSSIVEPAAEAGYIFKQYSGTNESLRAQLEFAAAQGWTSVGLLHTNDGYGQDPANNIEAVAAEVGIEVTGIEAFDATATDVTAQLGTLSEGNPQAVLVWAVNPANAVVAKSAESINFEPVLFNSPGAGSQAYIENAGSAADGTFVQGSVVLAASSLEAGDPQYEVTNTLVDTFEEAYGEVAGQYAANGWDGSILLVNAIEAAAEHDPADVQATRDAIRDSLENNTQAVVGVNAIYTYTPEFHGSVELGGLAVLEVADGAYSVVKTY</sequence>
<dbReference type="Gene3D" id="3.40.50.2300">
    <property type="match status" value="2"/>
</dbReference>
<gene>
    <name evidence="5" type="ORF">KCQ71_04735</name>
</gene>
<feature type="domain" description="Leucine-binding protein" evidence="4">
    <location>
        <begin position="43"/>
        <end position="366"/>
    </location>
</feature>
<dbReference type="Proteomes" id="UP000826651">
    <property type="component" value="Unassembled WGS sequence"/>
</dbReference>
<evidence type="ECO:0000259" key="4">
    <source>
        <dbReference type="Pfam" id="PF13458"/>
    </source>
</evidence>
<evidence type="ECO:0000256" key="2">
    <source>
        <dbReference type="ARBA" id="ARBA00022729"/>
    </source>
</evidence>
<evidence type="ECO:0000256" key="3">
    <source>
        <dbReference type="SAM" id="SignalP"/>
    </source>
</evidence>
<dbReference type="InterPro" id="IPR028081">
    <property type="entry name" value="Leu-bd"/>
</dbReference>
<dbReference type="EMBL" id="JAGSHT010000005">
    <property type="protein sequence ID" value="MBZ2195446.1"/>
    <property type="molecule type" value="Genomic_DNA"/>
</dbReference>
<dbReference type="RefSeq" id="WP_223403401.1">
    <property type="nucleotide sequence ID" value="NZ_JAGSHT010000005.1"/>
</dbReference>
<dbReference type="PANTHER" id="PTHR30483">
    <property type="entry name" value="LEUCINE-SPECIFIC-BINDING PROTEIN"/>
    <property type="match status" value="1"/>
</dbReference>
<accession>A0ABS7S851</accession>
<dbReference type="InterPro" id="IPR051010">
    <property type="entry name" value="BCAA_transport"/>
</dbReference>
<dbReference type="Pfam" id="PF13458">
    <property type="entry name" value="Peripla_BP_6"/>
    <property type="match status" value="1"/>
</dbReference>
<dbReference type="PANTHER" id="PTHR30483:SF38">
    <property type="entry name" value="BLR7848 PROTEIN"/>
    <property type="match status" value="1"/>
</dbReference>
<comment type="similarity">
    <text evidence="1">Belongs to the leucine-binding protein family.</text>
</comment>